<protein>
    <submittedName>
        <fullName evidence="1">Uncharacterized protein</fullName>
    </submittedName>
</protein>
<sequence>MLVCSANFKSLQVIPRHEFERKRHPTQPFTEAEPEGLGEGRSRCGLEGCLSCQRMKIQHYKSNNGVSSWINGRSGSWSARSSRSNNSELYRVCKANIGKRHTESVLHCLEPCNNKRSTSSVGSMFTMSSRYVQVKYNLISM</sequence>
<gene>
    <name evidence="1" type="ORF">NQ318_000713</name>
</gene>
<name>A0AAV8XWH3_9CUCU</name>
<dbReference type="AlphaFoldDB" id="A0AAV8XWH3"/>
<dbReference type="EMBL" id="JAPWTK010000342">
    <property type="protein sequence ID" value="KAJ8942118.1"/>
    <property type="molecule type" value="Genomic_DNA"/>
</dbReference>
<evidence type="ECO:0000313" key="1">
    <source>
        <dbReference type="EMBL" id="KAJ8942118.1"/>
    </source>
</evidence>
<dbReference type="Proteomes" id="UP001162162">
    <property type="component" value="Unassembled WGS sequence"/>
</dbReference>
<keyword evidence="2" id="KW-1185">Reference proteome</keyword>
<comment type="caution">
    <text evidence="1">The sequence shown here is derived from an EMBL/GenBank/DDBJ whole genome shotgun (WGS) entry which is preliminary data.</text>
</comment>
<organism evidence="1 2">
    <name type="scientific">Aromia moschata</name>
    <dbReference type="NCBI Taxonomy" id="1265417"/>
    <lineage>
        <taxon>Eukaryota</taxon>
        <taxon>Metazoa</taxon>
        <taxon>Ecdysozoa</taxon>
        <taxon>Arthropoda</taxon>
        <taxon>Hexapoda</taxon>
        <taxon>Insecta</taxon>
        <taxon>Pterygota</taxon>
        <taxon>Neoptera</taxon>
        <taxon>Endopterygota</taxon>
        <taxon>Coleoptera</taxon>
        <taxon>Polyphaga</taxon>
        <taxon>Cucujiformia</taxon>
        <taxon>Chrysomeloidea</taxon>
        <taxon>Cerambycidae</taxon>
        <taxon>Cerambycinae</taxon>
        <taxon>Callichromatini</taxon>
        <taxon>Aromia</taxon>
    </lineage>
</organism>
<proteinExistence type="predicted"/>
<evidence type="ECO:0000313" key="2">
    <source>
        <dbReference type="Proteomes" id="UP001162162"/>
    </source>
</evidence>
<accession>A0AAV8XWH3</accession>
<reference evidence="1" key="1">
    <citation type="journal article" date="2023" name="Insect Mol. Biol.">
        <title>Genome sequencing provides insights into the evolution of gene families encoding plant cell wall-degrading enzymes in longhorned beetles.</title>
        <authorList>
            <person name="Shin N.R."/>
            <person name="Okamura Y."/>
            <person name="Kirsch R."/>
            <person name="Pauchet Y."/>
        </authorList>
    </citation>
    <scope>NUCLEOTIDE SEQUENCE</scope>
    <source>
        <strain evidence="1">AMC_N1</strain>
    </source>
</reference>